<organism evidence="3 4">
    <name type="scientific">Vitrella brassicaformis (strain CCMP3155)</name>
    <dbReference type="NCBI Taxonomy" id="1169540"/>
    <lineage>
        <taxon>Eukaryota</taxon>
        <taxon>Sar</taxon>
        <taxon>Alveolata</taxon>
        <taxon>Colpodellida</taxon>
        <taxon>Vitrellaceae</taxon>
        <taxon>Vitrella</taxon>
    </lineage>
</organism>
<evidence type="ECO:0008006" key="5">
    <source>
        <dbReference type="Google" id="ProtNLM"/>
    </source>
</evidence>
<dbReference type="Proteomes" id="UP000041254">
    <property type="component" value="Unassembled WGS sequence"/>
</dbReference>
<feature type="compositionally biased region" description="Low complexity" evidence="1">
    <location>
        <begin position="208"/>
        <end position="218"/>
    </location>
</feature>
<feature type="region of interest" description="Disordered" evidence="1">
    <location>
        <begin position="208"/>
        <end position="231"/>
    </location>
</feature>
<evidence type="ECO:0000256" key="2">
    <source>
        <dbReference type="SAM" id="SignalP"/>
    </source>
</evidence>
<dbReference type="VEuPathDB" id="CryptoDB:Vbra_15004"/>
<gene>
    <name evidence="3" type="ORF">Vbra_15004</name>
</gene>
<dbReference type="PhylomeDB" id="A0A0G4FC22"/>
<keyword evidence="4" id="KW-1185">Reference proteome</keyword>
<name>A0A0G4FC22_VITBC</name>
<keyword evidence="2" id="KW-0732">Signal</keyword>
<dbReference type="EMBL" id="CDMY01000405">
    <property type="protein sequence ID" value="CEM10746.1"/>
    <property type="molecule type" value="Genomic_DNA"/>
</dbReference>
<feature type="signal peptide" evidence="2">
    <location>
        <begin position="1"/>
        <end position="21"/>
    </location>
</feature>
<dbReference type="InParanoid" id="A0A0G4FC22"/>
<sequence>MAGGCCVIAATLLALLTCAKAQQYKTYHTVEYDDMEGFQFLMKRRLNPGYISHKGYMEEDSIGKVTVYNEYVVGSTGHGNATTLIAGAPFSISLEDRDPDDDFLVHHAMTVGDARDGCLSNRANPLQLDPQGTGDDTKYPALIGYASGSASEKMLPPDDINTYEYVGYQKGSNSNKGYATCSLQTVGGKNYCVFGKAAYVPSGASGTTFNPTSTSSPSGGSGLPTDATNTPASSKTVIEEMAIPFPGFYSMCICLNMATTGSSKCASAQSAAAFSVDVGMVLQVAGFKQKNLEEKYCAAYNKCTLDFLPAAFYSLSNVNYTTVQHNVDLGTSVDVTTLNDAEVVTGGVNTATIADQLFITEDFTDGSTKLHCSADVHFTNSSGTPYHAQAKLNVETNKVSWVFTLKTAATSVTASDFQAELALDPTLAGTHYLCWFPWTVYGGSETAPSGVAKGQAKFVAAKFGIAGPTKTNTMISQKVTPGTVTSFAPLAAYNYKVGDKLLVVKQKSSSSSCGTGGGTNNDGKITFKATKVFSSQYNASALLTSTASGSPSWSLYVPKGNFGVQGDYHLCWCPGTNIGGVSCLDNDLTESNYLYEAGNVTIPGATIALKGAVCYPGYPCTVTVANTSCVGCTTSEGVQVVRRELASYDDGNTKNVFYETNCGGPNGEVKKWTTSATATQANAWMYNWTAFPNDASLEFGNIGRYVLCWGSSSPYGQPASDFETVKSNFFGGETPATPGNTASNSAPWTNHDYTFQVFGPSRENWITCKMADEKPHATEDFCQVTPKTWATHDAGTALLPTSLNADEFLLAGDYATDDEFIIGVKSTNDAILDTWPWTTGCGAGTAVFNSTLAATTNINVNASEPGIYEICYCPTKFCTDLPCTAADKMTNDLGCDFVSDFKTSGGIMVVEGPKKGADGGLSGTTLPVTKGEPFTITLKGYGLAGATAHKIMITETDVCNETASASSQIKYYPSGAAVSGSISGEAVTLPATAIQSATRDSTHHWKVKLTLTGTTKEALINKGLATGALVAFTASDQTTATNYPTGANEHTFSTTQVFQTWAADATSGQRRFYKVLEGPNDDLEFTINFMDTFPDLTGVTWKTDGHTIALADREVYPESGSGTGLYTNNDTAGTFTICWTGDGTSWYKWATLDVQGPRAFNTATGPSMWFAVPEVQKAGPLVLSFTPSVDTRTDSTGGVRLIDGSGTYVSTNFVYGEHQVNKQYRVRIRFPDTLKFKPLAVVDTSVAWASDGISTGATLTSYTTESQAVCGKMFYELWSSDAHGFPMPWKCWVEVGTTSGVTDVYMHFSKYAGLKAGAKYWIVMKAGLVKAASQVANSDIKVEISTLSDPTDPMLGIIETKELYYDNSDMTKAGVTLNTYAYNLTTSNPSDTTGFAELTASSGAAITIYDTAATELDTVARGANTIGVTQCTNTGCQIYMDFQVASGSKLKVGEVIYVPMYPLTFWDISISGSCHASLTCTAVDFFQMGGLKNTLRMEVTTEIAALTYVRLGFKINNARSHGGFQPILPLYGALLVEGGLMSNRTKWYLPNIGTSDRIQWSKEGSEASVASYIWDDPHGDMEDMNNDKRFQGSTYNILYAKIKFGMALYGHGHSSASKSSIYINLPNFTDPSNTAQTYTCKGDGSNVYATDSDAAPVHVLRYADYAGTNLTMPPGLGSLDAVWYAAETGTPAEACAIQLSMGHIIPAGTTLLFKLWVNNPAAPIKASDWQNEWAFYANTGFSNQVAGTETAYNTLRRASYRTVFTADAEDNRWAKNVPVVGNLSQEMSSLSPVDTFAPGATGDVAIMFKTIQSTGGNATKGGSITVFAPHGFAWDCNKDKIGMADPNNRGTWLPDIKEANVANSSRLCNIVLEDGEELLRDKWYGFTIPVTNGALNYTTTDFWSIATYQQKCYHDQTPIGCDAVDELYFDRTATPRYGLTMFPKKLGDTAEPVTFHTYVKAPTKGDMDSRSAIFDVLVLDARPYALTAVNTFAVAKIKLNHALPTTHNLLIIPPRHYMPTGAGNEVSNLTILNVNETVVRAEFVEVSPGYTTWTGTVNTDSSAPKYGIKVDNTYTNGFNVTNKLYYITFGVQVASGYETNPPVANSWFLESYHTLMPETTAAKRYTAMVSTPAQLINKLMNPEVSFVTASNATENTITFGLQTVAPIPYGGCLYVKFPSEVSTSGQRFNTTAANQACSLEMVGPTEFYTPPAPFHEMMNCSWEGETISGQTTIMNVTFHPIKDPLQPGKYRFGLKVMNPKMAGDAVANVDKFEFYSIKECNMTVMVNLDETINAGLGAPMKQALRDHQLDMMTSVMSKDIVPGFVSTKILGYTVLKPGADTKITFGFEPSAMTLADTNLATPYTLEVMAPAGYVFPLDCSNELDLYPFGNSTHNMKDPMYQKYWSLNTSFTLTSCAADSSMRSKATLTFSAWLESLPTYAFSINATNPVVAPDPNYFSIVLDDVAAGQAMGRMLYTFMPAMVTAKNPVVGGMNLLEFHLTTTQAISGKMASVTFLIPEEFTASSGAANLACRKAKVMVGETEFSVYNASSGTVTMANLETDAAGVMPDAAAKMICVAWSNLVIFAITDMTTTIPANGTAKFWFEVTNPTQHITMPPTFEAWSCMGKGNNTCGVRSLDGYVASNYSLDYGTIPGFITIPKLQTVRFDGPGGLAIEGKGNTDFWASLIIALPNTVQPPQAGDKIHLTAPMGFTVCSTANAKIPSVSTAGSFAIMPDVKLNGAQTICASPTQNKIEMVVNGTSSYQFNITIIGRNPNALIENNFWEVVYLRAIGGNQYSQKIEGWTIQPMLTSPSVSLAPQGTEGTSRVAGQANAQVTVAFTPVQNFDTIEVKTTNAFVFSSVAAGSGTAVAASDGVTVSSLTGMGGTPFTLVLSGITSPATASPTGTSWAINTMLGSSPRDFSAAADYGALSSVFGAISGVKFYAMDDTGASTSHMLNSKIKVTFDFNTPAAPASNGFFVIKAPTGYSVTMVMAPADSSFPVAAGGSATVAVGNFMAVALTGAIPTGTTHKVTIEVQTPATPTTPTDPTWYMMIAETATLTTEQVVGFGTAHRVHAYATYPYTSFVADVGAPVGGLTPALTTPLPTAAVGAQGVPWEWTITPGLAADATVTGGIKMKFMPQSGGWSFPPTNCAGAGNDIFMSCTGGNSATLTETTTSLVVGTAVTFRVLTNHPTSVPANATEWTIEIMEGTQTVMSGSVPAGPQPVRMPATVAYAPKASAAVKVSFTFTNSMAVTGGRIEFTGPTGFSFSTSTAAHLDMAALGPDATFASTTNIGSISNVTLMAGSEKRFSLTMTTAASASNAMFWLVIKDASGMVVDANYEIAGADVSSSSVFDSLGDIKLSALTPSAVVQLNIPVTVTSLTATSGDVLTVSLMGSPSILSFSTSNTLMCGGKMNPNALNSTMCTATEGMWHIQDGTAYTAKKTLTFSMDVLNPTNLTGVQPIEIEWTGVNNFGPLTVDLDLDTVTTGGKKSGAVATAGQPLYATILVTLLAIALGRFF</sequence>
<evidence type="ECO:0000256" key="1">
    <source>
        <dbReference type="SAM" id="MobiDB-lite"/>
    </source>
</evidence>
<feature type="chain" id="PRO_5005188394" description="Protein arginine methyltransferase 10" evidence="2">
    <location>
        <begin position="22"/>
        <end position="3518"/>
    </location>
</feature>
<proteinExistence type="predicted"/>
<reference evidence="3 4" key="1">
    <citation type="submission" date="2014-11" db="EMBL/GenBank/DDBJ databases">
        <authorList>
            <person name="Zhu J."/>
            <person name="Qi W."/>
            <person name="Song R."/>
        </authorList>
    </citation>
    <scope>NUCLEOTIDE SEQUENCE [LARGE SCALE GENOMIC DNA]</scope>
</reference>
<protein>
    <recommendedName>
        <fullName evidence="5">Protein arginine methyltransferase 10</fullName>
    </recommendedName>
</protein>
<accession>A0A0G4FC22</accession>
<evidence type="ECO:0000313" key="3">
    <source>
        <dbReference type="EMBL" id="CEM10746.1"/>
    </source>
</evidence>
<evidence type="ECO:0000313" key="4">
    <source>
        <dbReference type="Proteomes" id="UP000041254"/>
    </source>
</evidence>
<dbReference type="OrthoDB" id="415907at2759"/>